<dbReference type="Gene3D" id="3.40.50.2000">
    <property type="entry name" value="Glycogen Phosphorylase B"/>
    <property type="match status" value="1"/>
</dbReference>
<protein>
    <recommendedName>
        <fullName evidence="3">Glycosyltransferase</fullName>
    </recommendedName>
</protein>
<proteinExistence type="predicted"/>
<evidence type="ECO:0000313" key="1">
    <source>
        <dbReference type="EMBL" id="MFC0046771.1"/>
    </source>
</evidence>
<sequence>MTTAAPRIVFLPVSSPKGIGEYMRSLIIAEALIKQDPTLDIQFVLNRHAPIAASCPFKTHLLNNSATKEKAAVNALLQQLKPDMVIFDCSGRASQARAAKKAGAKVVFVSQHKKKRAKGFALRRLSALDAHWIVQFKFVDGDLTALERFKLRLLHKDEPIFTGPVFSAPQAGLPDEFSQLHGKAYSVWAAGGGGHQVQGRSATEEFYQAALAVATPEQPALLVAGGNFSGELASTDCVTVVKSMQNQQLMTLLNQATLIVSGGGDMMGQAIVLGKNIVAVPVAGDQPDRVLACAAEGLIYPATLAKADIVAQCHKALKKPLQPAQQFEPGLQLVLKDIFRLLGRSEPISEGHIA</sequence>
<name>A0ABV6B7B5_9GAMM</name>
<keyword evidence="2" id="KW-1185">Reference proteome</keyword>
<dbReference type="RefSeq" id="WP_377239351.1">
    <property type="nucleotide sequence ID" value="NZ_JBHLXP010000001.1"/>
</dbReference>
<dbReference type="EMBL" id="JBHLXP010000001">
    <property type="protein sequence ID" value="MFC0046771.1"/>
    <property type="molecule type" value="Genomic_DNA"/>
</dbReference>
<organism evidence="1 2">
    <name type="scientific">Rheinheimera tilapiae</name>
    <dbReference type="NCBI Taxonomy" id="875043"/>
    <lineage>
        <taxon>Bacteria</taxon>
        <taxon>Pseudomonadati</taxon>
        <taxon>Pseudomonadota</taxon>
        <taxon>Gammaproteobacteria</taxon>
        <taxon>Chromatiales</taxon>
        <taxon>Chromatiaceae</taxon>
        <taxon>Rheinheimera</taxon>
    </lineage>
</organism>
<gene>
    <name evidence="1" type="ORF">ACFFJP_00545</name>
</gene>
<dbReference type="Proteomes" id="UP001589813">
    <property type="component" value="Unassembled WGS sequence"/>
</dbReference>
<dbReference type="SUPFAM" id="SSF53756">
    <property type="entry name" value="UDP-Glycosyltransferase/glycogen phosphorylase"/>
    <property type="match status" value="1"/>
</dbReference>
<evidence type="ECO:0008006" key="3">
    <source>
        <dbReference type="Google" id="ProtNLM"/>
    </source>
</evidence>
<comment type="caution">
    <text evidence="1">The sequence shown here is derived from an EMBL/GenBank/DDBJ whole genome shotgun (WGS) entry which is preliminary data.</text>
</comment>
<evidence type="ECO:0000313" key="2">
    <source>
        <dbReference type="Proteomes" id="UP001589813"/>
    </source>
</evidence>
<reference evidence="1 2" key="1">
    <citation type="submission" date="2024-09" db="EMBL/GenBank/DDBJ databases">
        <authorList>
            <person name="Sun Q."/>
            <person name="Mori K."/>
        </authorList>
    </citation>
    <scope>NUCLEOTIDE SEQUENCE [LARGE SCALE GENOMIC DNA]</scope>
    <source>
        <strain evidence="1 2">KCTC 23315</strain>
    </source>
</reference>
<accession>A0ABV6B7B5</accession>